<comment type="caution">
    <text evidence="1">The sequence shown here is derived from an EMBL/GenBank/DDBJ whole genome shotgun (WGS) entry which is preliminary data.</text>
</comment>
<dbReference type="EMBL" id="JANPWB010000012">
    <property type="protein sequence ID" value="KAJ1121147.1"/>
    <property type="molecule type" value="Genomic_DNA"/>
</dbReference>
<protein>
    <submittedName>
        <fullName evidence="1">Uncharacterized protein</fullName>
    </submittedName>
</protein>
<accession>A0AAV7P1H9</accession>
<gene>
    <name evidence="1" type="ORF">NDU88_009275</name>
</gene>
<proteinExistence type="predicted"/>
<sequence>MIQLSLTTIDENIGSLPYRMGRLREQIDKHADRLNAVDQQASDIKDDRAASAEAQRRLEKTVLVVQARAEDLEGHFRLNNLCIIGLVESIDIGNMGTFVECLLINLLSHKTLSELFVRS</sequence>
<dbReference type="Proteomes" id="UP001066276">
    <property type="component" value="Chromosome 8"/>
</dbReference>
<reference evidence="1" key="1">
    <citation type="journal article" date="2022" name="bioRxiv">
        <title>Sequencing and chromosome-scale assembly of the giantPleurodeles waltlgenome.</title>
        <authorList>
            <person name="Brown T."/>
            <person name="Elewa A."/>
            <person name="Iarovenko S."/>
            <person name="Subramanian E."/>
            <person name="Araus A.J."/>
            <person name="Petzold A."/>
            <person name="Susuki M."/>
            <person name="Suzuki K.-i.T."/>
            <person name="Hayashi T."/>
            <person name="Toyoda A."/>
            <person name="Oliveira C."/>
            <person name="Osipova E."/>
            <person name="Leigh N.D."/>
            <person name="Simon A."/>
            <person name="Yun M.H."/>
        </authorList>
    </citation>
    <scope>NUCLEOTIDE SEQUENCE</scope>
    <source>
        <strain evidence="1">20211129_DDA</strain>
        <tissue evidence="1">Liver</tissue>
    </source>
</reference>
<name>A0AAV7P1H9_PLEWA</name>
<keyword evidence="2" id="KW-1185">Reference proteome</keyword>
<organism evidence="1 2">
    <name type="scientific">Pleurodeles waltl</name>
    <name type="common">Iberian ribbed newt</name>
    <dbReference type="NCBI Taxonomy" id="8319"/>
    <lineage>
        <taxon>Eukaryota</taxon>
        <taxon>Metazoa</taxon>
        <taxon>Chordata</taxon>
        <taxon>Craniata</taxon>
        <taxon>Vertebrata</taxon>
        <taxon>Euteleostomi</taxon>
        <taxon>Amphibia</taxon>
        <taxon>Batrachia</taxon>
        <taxon>Caudata</taxon>
        <taxon>Salamandroidea</taxon>
        <taxon>Salamandridae</taxon>
        <taxon>Pleurodelinae</taxon>
        <taxon>Pleurodeles</taxon>
    </lineage>
</organism>
<dbReference type="AlphaFoldDB" id="A0AAV7P1H9"/>
<evidence type="ECO:0000313" key="2">
    <source>
        <dbReference type="Proteomes" id="UP001066276"/>
    </source>
</evidence>
<evidence type="ECO:0000313" key="1">
    <source>
        <dbReference type="EMBL" id="KAJ1121147.1"/>
    </source>
</evidence>